<dbReference type="EMBL" id="NRDI02000007">
    <property type="protein sequence ID" value="KAI1515098.1"/>
    <property type="molecule type" value="Genomic_DNA"/>
</dbReference>
<keyword evidence="2" id="KW-1185">Reference proteome</keyword>
<organism evidence="1 2">
    <name type="scientific">Pyrenophora tritici-repentis</name>
    <dbReference type="NCBI Taxonomy" id="45151"/>
    <lineage>
        <taxon>Eukaryota</taxon>
        <taxon>Fungi</taxon>
        <taxon>Dikarya</taxon>
        <taxon>Ascomycota</taxon>
        <taxon>Pezizomycotina</taxon>
        <taxon>Dothideomycetes</taxon>
        <taxon>Pleosporomycetidae</taxon>
        <taxon>Pleosporales</taxon>
        <taxon>Pleosporineae</taxon>
        <taxon>Pleosporaceae</taxon>
        <taxon>Pyrenophora</taxon>
    </lineage>
</organism>
<gene>
    <name evidence="1" type="ORF">Ptr86124_006421</name>
</gene>
<comment type="caution">
    <text evidence="1">The sequence shown here is derived from an EMBL/GenBank/DDBJ whole genome shotgun (WGS) entry which is preliminary data.</text>
</comment>
<reference evidence="2" key="1">
    <citation type="journal article" date="2022" name="Microb. Genom.">
        <title>A global pangenome for the wheat fungal pathogen Pyrenophora tritici-repentis and prediction of effector protein structural homology.</title>
        <authorList>
            <person name="Moolhuijzen P.M."/>
            <person name="See P.T."/>
            <person name="Shi G."/>
            <person name="Powell H.R."/>
            <person name="Cockram J."/>
            <person name="Jorgensen L.N."/>
            <person name="Benslimane H."/>
            <person name="Strelkov S.E."/>
            <person name="Turner J."/>
            <person name="Liu Z."/>
            <person name="Moffat C.S."/>
        </authorList>
    </citation>
    <scope>NUCLEOTIDE SEQUENCE [LARGE SCALE GENOMIC DNA]</scope>
</reference>
<dbReference type="OrthoDB" id="10555921at2759"/>
<evidence type="ECO:0000313" key="1">
    <source>
        <dbReference type="EMBL" id="KAI1515098.1"/>
    </source>
</evidence>
<evidence type="ECO:0000313" key="2">
    <source>
        <dbReference type="Proteomes" id="UP000249757"/>
    </source>
</evidence>
<protein>
    <submittedName>
        <fullName evidence="1">Uncharacterized protein</fullName>
    </submittedName>
</protein>
<name>A0A922T0X5_9PLEO</name>
<accession>A0A922T0X5</accession>
<dbReference type="AlphaFoldDB" id="A0A922T0X5"/>
<proteinExistence type="predicted"/>
<sequence>MAHADFFGLDDVKDWIKQKKFLEAVKTGYKVEIHPGQFNECNKANRNHKWLSVGPLLLPERGNTYEGDINAFLDSIQPGWEEHTPCEDIELISCFDAEIPSRGDFQFYGKNPYHNHPRECRELGGDTCVAPVDDVHGEEIWKYETLDTSIVTVMKYIDYIPERYEKRYVDAKDEEREKEGQE</sequence>
<dbReference type="Proteomes" id="UP000249757">
    <property type="component" value="Unassembled WGS sequence"/>
</dbReference>